<dbReference type="AlphaFoldDB" id="A0A8S3SUE0"/>
<proteinExistence type="predicted"/>
<gene>
    <name evidence="4" type="ORF">MEDL_36539</name>
</gene>
<dbReference type="SMART" id="SM00355">
    <property type="entry name" value="ZnF_C2H2"/>
    <property type="match status" value="2"/>
</dbReference>
<comment type="caution">
    <text evidence="4">The sequence shown here is derived from an EMBL/GenBank/DDBJ whole genome shotgun (WGS) entry which is preliminary data.</text>
</comment>
<keyword evidence="5" id="KW-1185">Reference proteome</keyword>
<dbReference type="InterPro" id="IPR013087">
    <property type="entry name" value="Znf_C2H2_type"/>
</dbReference>
<feature type="compositionally biased region" description="Pro residues" evidence="2">
    <location>
        <begin position="149"/>
        <end position="161"/>
    </location>
</feature>
<protein>
    <submittedName>
        <fullName evidence="4">KRAB</fullName>
    </submittedName>
</protein>
<dbReference type="GO" id="GO:0008270">
    <property type="term" value="F:zinc ion binding"/>
    <property type="evidence" value="ECO:0007669"/>
    <property type="project" value="UniProtKB-KW"/>
</dbReference>
<keyword evidence="1" id="KW-0479">Metal-binding</keyword>
<evidence type="ECO:0000313" key="4">
    <source>
        <dbReference type="EMBL" id="CAG2223260.1"/>
    </source>
</evidence>
<organism evidence="4 5">
    <name type="scientific">Mytilus edulis</name>
    <name type="common">Blue mussel</name>
    <dbReference type="NCBI Taxonomy" id="6550"/>
    <lineage>
        <taxon>Eukaryota</taxon>
        <taxon>Metazoa</taxon>
        <taxon>Spiralia</taxon>
        <taxon>Lophotrochozoa</taxon>
        <taxon>Mollusca</taxon>
        <taxon>Bivalvia</taxon>
        <taxon>Autobranchia</taxon>
        <taxon>Pteriomorphia</taxon>
        <taxon>Mytilida</taxon>
        <taxon>Mytiloidea</taxon>
        <taxon>Mytilidae</taxon>
        <taxon>Mytilinae</taxon>
        <taxon>Mytilus</taxon>
    </lineage>
</organism>
<evidence type="ECO:0000313" key="5">
    <source>
        <dbReference type="Proteomes" id="UP000683360"/>
    </source>
</evidence>
<reference evidence="4" key="1">
    <citation type="submission" date="2021-03" db="EMBL/GenBank/DDBJ databases">
        <authorList>
            <person name="Bekaert M."/>
        </authorList>
    </citation>
    <scope>NUCLEOTIDE SEQUENCE</scope>
</reference>
<name>A0A8S3SUE0_MYTED</name>
<dbReference type="Proteomes" id="UP000683360">
    <property type="component" value="Unassembled WGS sequence"/>
</dbReference>
<dbReference type="PROSITE" id="PS50157">
    <property type="entry name" value="ZINC_FINGER_C2H2_2"/>
    <property type="match status" value="2"/>
</dbReference>
<sequence>MIVHYNFSEAQSGKTSHCKMHILRARVRRRAILNTSSTISDGDKEKLFTNLTNNDYMSSGESKDVSCSDSDDESTYICVTCKNELKSRSGLTRHKRFVHIENQLGCRKDSQMTHQGVGKFPCDTCKKVHHRNEDLQIHHSRNHQAGSPSPTPAVSPSPALSPTPGAVQVVDFSRHASHRQSSRSDANLDNSFFIPLDLEPSKKAENPYSGLRLTNPIMRPRSLKVKLWREKASMTNGYSVGDKIVVKNSKVVEFRGSIFLNSMSDTKIMDSSISKLARLLPPRPGTTFSTDLIEKCLSICSLQKDFRFYDLWQGCVVDVGRWQCHLYGWTTGSTSP</sequence>
<evidence type="ECO:0000256" key="2">
    <source>
        <dbReference type="SAM" id="MobiDB-lite"/>
    </source>
</evidence>
<evidence type="ECO:0000256" key="1">
    <source>
        <dbReference type="PROSITE-ProRule" id="PRU00042"/>
    </source>
</evidence>
<evidence type="ECO:0000259" key="3">
    <source>
        <dbReference type="PROSITE" id="PS50157"/>
    </source>
</evidence>
<accession>A0A8S3SUE0</accession>
<keyword evidence="1" id="KW-0862">Zinc</keyword>
<feature type="domain" description="C2H2-type" evidence="3">
    <location>
        <begin position="120"/>
        <end position="148"/>
    </location>
</feature>
<dbReference type="PROSITE" id="PS00028">
    <property type="entry name" value="ZINC_FINGER_C2H2_1"/>
    <property type="match status" value="1"/>
</dbReference>
<feature type="region of interest" description="Disordered" evidence="2">
    <location>
        <begin position="139"/>
        <end position="165"/>
    </location>
</feature>
<dbReference type="OrthoDB" id="6144808at2759"/>
<dbReference type="Gene3D" id="3.30.160.60">
    <property type="entry name" value="Classic Zinc Finger"/>
    <property type="match status" value="1"/>
</dbReference>
<feature type="domain" description="C2H2-type" evidence="3">
    <location>
        <begin position="76"/>
        <end position="104"/>
    </location>
</feature>
<keyword evidence="1" id="KW-0863">Zinc-finger</keyword>
<dbReference type="EMBL" id="CAJPWZ010001778">
    <property type="protein sequence ID" value="CAG2223260.1"/>
    <property type="molecule type" value="Genomic_DNA"/>
</dbReference>